<dbReference type="OrthoDB" id="4685598at2759"/>
<reference evidence="1" key="1">
    <citation type="submission" date="2010-05" db="EMBL/GenBank/DDBJ databases">
        <title>The Genome Sequence of Magnaporthe poae strain ATCC 64411.</title>
        <authorList>
            <consortium name="The Broad Institute Genome Sequencing Platform"/>
            <consortium name="Broad Institute Genome Sequencing Center for Infectious Disease"/>
            <person name="Ma L.-J."/>
            <person name="Dead R."/>
            <person name="Young S."/>
            <person name="Zeng Q."/>
            <person name="Koehrsen M."/>
            <person name="Alvarado L."/>
            <person name="Berlin A."/>
            <person name="Chapman S.B."/>
            <person name="Chen Z."/>
            <person name="Freedman E."/>
            <person name="Gellesch M."/>
            <person name="Goldberg J."/>
            <person name="Griggs A."/>
            <person name="Gujja S."/>
            <person name="Heilman E.R."/>
            <person name="Heiman D."/>
            <person name="Hepburn T."/>
            <person name="Howarth C."/>
            <person name="Jen D."/>
            <person name="Larson L."/>
            <person name="Mehta T."/>
            <person name="Neiman D."/>
            <person name="Pearson M."/>
            <person name="Roberts A."/>
            <person name="Saif S."/>
            <person name="Shea T."/>
            <person name="Shenoy N."/>
            <person name="Sisk P."/>
            <person name="Stolte C."/>
            <person name="Sykes S."/>
            <person name="Walk T."/>
            <person name="White J."/>
            <person name="Yandava C."/>
            <person name="Haas B."/>
            <person name="Nusbaum C."/>
            <person name="Birren B."/>
        </authorList>
    </citation>
    <scope>NUCLEOTIDE SEQUENCE</scope>
    <source>
        <strain evidence="1">ATCC 64411</strain>
    </source>
</reference>
<evidence type="ECO:0000313" key="3">
    <source>
        <dbReference type="Proteomes" id="UP000011715"/>
    </source>
</evidence>
<dbReference type="AlphaFoldDB" id="A0A0C4EGU5"/>
<reference evidence="2" key="5">
    <citation type="submission" date="2015-06" db="UniProtKB">
        <authorList>
            <consortium name="EnsemblFungi"/>
        </authorList>
    </citation>
    <scope>IDENTIFICATION</scope>
    <source>
        <strain evidence="2">ATCC 64411</strain>
    </source>
</reference>
<organism evidence="2 3">
    <name type="scientific">Magnaporthiopsis poae (strain ATCC 64411 / 73-15)</name>
    <name type="common">Kentucky bluegrass fungus</name>
    <name type="synonym">Magnaporthe poae</name>
    <dbReference type="NCBI Taxonomy" id="644358"/>
    <lineage>
        <taxon>Eukaryota</taxon>
        <taxon>Fungi</taxon>
        <taxon>Dikarya</taxon>
        <taxon>Ascomycota</taxon>
        <taxon>Pezizomycotina</taxon>
        <taxon>Sordariomycetes</taxon>
        <taxon>Sordariomycetidae</taxon>
        <taxon>Magnaporthales</taxon>
        <taxon>Magnaporthaceae</taxon>
        <taxon>Magnaporthiopsis</taxon>
    </lineage>
</organism>
<name>A0A0C4EGU5_MAGP6</name>
<dbReference type="EnsemblFungi" id="MAPG_12101T0">
    <property type="protein sequence ID" value="MAPG_12101T0"/>
    <property type="gene ID" value="MAPG_12101"/>
</dbReference>
<keyword evidence="3" id="KW-1185">Reference proteome</keyword>
<reference evidence="3" key="2">
    <citation type="submission" date="2010-05" db="EMBL/GenBank/DDBJ databases">
        <title>The genome sequence of Magnaporthe poae strain ATCC 64411.</title>
        <authorList>
            <person name="Ma L.-J."/>
            <person name="Dead R."/>
            <person name="Young S."/>
            <person name="Zeng Q."/>
            <person name="Koehrsen M."/>
            <person name="Alvarado L."/>
            <person name="Berlin A."/>
            <person name="Chapman S.B."/>
            <person name="Chen Z."/>
            <person name="Freedman E."/>
            <person name="Gellesch M."/>
            <person name="Goldberg J."/>
            <person name="Griggs A."/>
            <person name="Gujja S."/>
            <person name="Heilman E.R."/>
            <person name="Heiman D."/>
            <person name="Hepburn T."/>
            <person name="Howarth C."/>
            <person name="Jen D."/>
            <person name="Larson L."/>
            <person name="Mehta T."/>
            <person name="Neiman D."/>
            <person name="Pearson M."/>
            <person name="Roberts A."/>
            <person name="Saif S."/>
            <person name="Shea T."/>
            <person name="Shenoy N."/>
            <person name="Sisk P."/>
            <person name="Stolte C."/>
            <person name="Sykes S."/>
            <person name="Walk T."/>
            <person name="White J."/>
            <person name="Yandava C."/>
            <person name="Haas B."/>
            <person name="Nusbaum C."/>
            <person name="Birren B."/>
        </authorList>
    </citation>
    <scope>NUCLEOTIDE SEQUENCE [LARGE SCALE GENOMIC DNA]</scope>
    <source>
        <strain evidence="3">ATCC 64411 / 73-15</strain>
    </source>
</reference>
<reference evidence="1" key="3">
    <citation type="submission" date="2011-03" db="EMBL/GenBank/DDBJ databases">
        <title>Annotation of Magnaporthe poae ATCC 64411.</title>
        <authorList>
            <person name="Ma L.-J."/>
            <person name="Dead R."/>
            <person name="Young S.K."/>
            <person name="Zeng Q."/>
            <person name="Gargeya S."/>
            <person name="Fitzgerald M."/>
            <person name="Haas B."/>
            <person name="Abouelleil A."/>
            <person name="Alvarado L."/>
            <person name="Arachchi H.M."/>
            <person name="Berlin A."/>
            <person name="Brown A."/>
            <person name="Chapman S.B."/>
            <person name="Chen Z."/>
            <person name="Dunbar C."/>
            <person name="Freedman E."/>
            <person name="Gearin G."/>
            <person name="Gellesch M."/>
            <person name="Goldberg J."/>
            <person name="Griggs A."/>
            <person name="Gujja S."/>
            <person name="Heiman D."/>
            <person name="Howarth C."/>
            <person name="Larson L."/>
            <person name="Lui A."/>
            <person name="MacDonald P.J.P."/>
            <person name="Mehta T."/>
            <person name="Montmayeur A."/>
            <person name="Murphy C."/>
            <person name="Neiman D."/>
            <person name="Pearson M."/>
            <person name="Priest M."/>
            <person name="Roberts A."/>
            <person name="Saif S."/>
            <person name="Shea T."/>
            <person name="Shenoy N."/>
            <person name="Sisk P."/>
            <person name="Stolte C."/>
            <person name="Sykes S."/>
            <person name="Yandava C."/>
            <person name="Wortman J."/>
            <person name="Nusbaum C."/>
            <person name="Birren B."/>
        </authorList>
    </citation>
    <scope>NUCLEOTIDE SEQUENCE</scope>
    <source>
        <strain evidence="1">ATCC 64411</strain>
    </source>
</reference>
<reference evidence="2" key="4">
    <citation type="journal article" date="2015" name="G3 (Bethesda)">
        <title>Genome sequences of three phytopathogenic species of the Magnaporthaceae family of fungi.</title>
        <authorList>
            <person name="Okagaki L.H."/>
            <person name="Nunes C.C."/>
            <person name="Sailsbery J."/>
            <person name="Clay B."/>
            <person name="Brown D."/>
            <person name="John T."/>
            <person name="Oh Y."/>
            <person name="Young N."/>
            <person name="Fitzgerald M."/>
            <person name="Haas B.J."/>
            <person name="Zeng Q."/>
            <person name="Young S."/>
            <person name="Adiconis X."/>
            <person name="Fan L."/>
            <person name="Levin J.Z."/>
            <person name="Mitchell T.K."/>
            <person name="Okubara P.A."/>
            <person name="Farman M.L."/>
            <person name="Kohn L.M."/>
            <person name="Birren B."/>
            <person name="Ma L.-J."/>
            <person name="Dean R.A."/>
        </authorList>
    </citation>
    <scope>NUCLEOTIDE SEQUENCE</scope>
    <source>
        <strain evidence="2">ATCC 64411 / 73-15</strain>
    </source>
</reference>
<protein>
    <submittedName>
        <fullName evidence="1 2">Uncharacterized protein</fullName>
    </submittedName>
</protein>
<proteinExistence type="predicted"/>
<dbReference type="Proteomes" id="UP000011715">
    <property type="component" value="Unassembled WGS sequence"/>
</dbReference>
<dbReference type="VEuPathDB" id="FungiDB:MAPG_12101"/>
<sequence length="296" mass="32451">MSVLPFHVLLKALDTTDCRATYKPAKYAVRGRSNATKAGPSAAGVLDCSSAASKFNRLPGPGTTTTISFSSQIASECRPRLDHEPSRGSRARDPNYYVASNAPEFLALPFRHITAPENMLLWPHVQRLLPGLRAASPLELELARYPEMEEMPEFAGPVRAPPWRPPKTIGDRLLGFLRARYLAAKSIIHRPFLHAVLHTKGIDSVAEGDVQKAALCLRAAFAGPIHAGILGDPFPLMQLPLNPSSRHWLRPYLGIPTAGYNAIIRTQDRVEREAAQMSPIAAADMAILRQLDSIEE</sequence>
<gene>
    <name evidence="1" type="ORF">MAPG_12101</name>
</gene>
<evidence type="ECO:0000313" key="2">
    <source>
        <dbReference type="EnsemblFungi" id="MAPG_12101T0"/>
    </source>
</evidence>
<dbReference type="EMBL" id="ADBL01003065">
    <property type="status" value="NOT_ANNOTATED_CDS"/>
    <property type="molecule type" value="Genomic_DNA"/>
</dbReference>
<accession>A0A0C4EGU5</accession>
<dbReference type="EMBL" id="GL877129">
    <property type="protein sequence ID" value="KLU93163.1"/>
    <property type="molecule type" value="Genomic_DNA"/>
</dbReference>
<evidence type="ECO:0000313" key="1">
    <source>
        <dbReference type="EMBL" id="KLU93163.1"/>
    </source>
</evidence>